<keyword evidence="9" id="KW-0378">Hydrolase</keyword>
<protein>
    <recommendedName>
        <fullName evidence="4">ribonuclease Z</fullName>
        <ecNumber evidence="4">3.1.26.11</ecNumber>
    </recommendedName>
</protein>
<evidence type="ECO:0000256" key="8">
    <source>
        <dbReference type="ARBA" id="ARBA00022759"/>
    </source>
</evidence>
<keyword evidence="5" id="KW-0819">tRNA processing</keyword>
<dbReference type="GO" id="GO:0042781">
    <property type="term" value="F:3'-tRNA processing endoribonuclease activity"/>
    <property type="evidence" value="ECO:0007669"/>
    <property type="project" value="UniProtKB-EC"/>
</dbReference>
<dbReference type="InterPro" id="IPR027794">
    <property type="entry name" value="tRNase_Z_dom"/>
</dbReference>
<keyword evidence="8" id="KW-0255">Endonuclease</keyword>
<dbReference type="EC" id="3.1.26.11" evidence="4"/>
<dbReference type="PANTHER" id="PTHR12553">
    <property type="entry name" value="ZINC PHOSPHODIESTERASE ELAC PROTEIN 2"/>
    <property type="match status" value="1"/>
</dbReference>
<dbReference type="Proteomes" id="UP001174694">
    <property type="component" value="Unassembled WGS sequence"/>
</dbReference>
<evidence type="ECO:0000256" key="2">
    <source>
        <dbReference type="ARBA" id="ARBA00001947"/>
    </source>
</evidence>
<organism evidence="13 14">
    <name type="scientific">Pleurostoma richardsiae</name>
    <dbReference type="NCBI Taxonomy" id="41990"/>
    <lineage>
        <taxon>Eukaryota</taxon>
        <taxon>Fungi</taxon>
        <taxon>Dikarya</taxon>
        <taxon>Ascomycota</taxon>
        <taxon>Pezizomycotina</taxon>
        <taxon>Sordariomycetes</taxon>
        <taxon>Sordariomycetidae</taxon>
        <taxon>Calosphaeriales</taxon>
        <taxon>Pleurostomataceae</taxon>
        <taxon>Pleurostoma</taxon>
    </lineage>
</organism>
<sequence>MLSWVQVLTTPTADTPGVCLLLHFEGRRYLFGNVSEGTQRALTQRKVALTKLGHIFLTGKVDWQNAGGLLGMILTVADVMASQNFEAAKDQKKKKKKGDESGLQALSISGGKNLTYMLASARKFIFRKGFPLKPTEFTSDPRLTGAATSEADWQDENIRVWSIPLSPKLTPMSPRKRSHDMISNGDDAKEGRSSESLSTDENPDLLDSIVLNMFNSDWTIDALVETTLHQAKLPATLFVKDEDGKLKKYEGPLPGGPVEVPDIPVLIRKPWPAVAVPELPPTTPSSQSICYVVKGQPRRGKFNPGEAIKLGVQKRDFKLLTQGLTVKGKDGIDVKPEMVVGATIEGRGFAVVQLASPDYVDALLERPEWSNREIMSGVDAMYWNVGHALISNSKILEFMSKHSSLKHIVSGVEVSPNVIAMEGAAAKTIQYHTIDPDRFPLLSFDNKDPTMTPTEEPYQIARAGHTIQLSPTPMVQDDKTFPLMDTAALLRELPAEVMGLAEAARAKLADPAFLASIEETEKDMPSRDAEIIPLGTGSALPSKYRNVSATLVYVPGYGNYLFDCGENTLGQMRRLLGREKTDAILLDLKAIFISHLHADHHLGTASVFRTWNSVTSKAGRPDARLALVSTHGIHAFMREYCNMEPMGFERMHQVVLHSPGRDGIFPAVAFQGDDAKDFGLSKVEACRVEHCHGAVGTVVTWPSGLKIAYSGDCRPSKTFARLGRGATLLIHECTLDDDLVKDAIEKKHCTMSEALGVARDMGARRVLLTHFSQRYPKFPNLSGWQELQGDVKDHQAVLMAFDHMCVKLGDFKKAELFVPALKKLLEQDDAKPEE</sequence>
<dbReference type="AlphaFoldDB" id="A0AA38RW86"/>
<reference evidence="13" key="1">
    <citation type="submission" date="2022-07" db="EMBL/GenBank/DDBJ databases">
        <title>Fungi with potential for degradation of polypropylene.</title>
        <authorList>
            <person name="Gostincar C."/>
        </authorList>
    </citation>
    <scope>NUCLEOTIDE SEQUENCE</scope>
    <source>
        <strain evidence="13">EXF-13308</strain>
    </source>
</reference>
<keyword evidence="14" id="KW-1185">Reference proteome</keyword>
<evidence type="ECO:0000256" key="11">
    <source>
        <dbReference type="SAM" id="MobiDB-lite"/>
    </source>
</evidence>
<dbReference type="PANTHER" id="PTHR12553:SF49">
    <property type="entry name" value="ZINC PHOSPHODIESTERASE ELAC PROTEIN 2"/>
    <property type="match status" value="1"/>
</dbReference>
<accession>A0AA38RW86</accession>
<evidence type="ECO:0000256" key="6">
    <source>
        <dbReference type="ARBA" id="ARBA00022722"/>
    </source>
</evidence>
<dbReference type="InterPro" id="IPR036866">
    <property type="entry name" value="RibonucZ/Hydroxyglut_hydro"/>
</dbReference>
<dbReference type="GO" id="GO:0005739">
    <property type="term" value="C:mitochondrion"/>
    <property type="evidence" value="ECO:0007669"/>
    <property type="project" value="TreeGrafter"/>
</dbReference>
<dbReference type="Pfam" id="PF12706">
    <property type="entry name" value="Lactamase_B_2"/>
    <property type="match status" value="1"/>
</dbReference>
<keyword evidence="7" id="KW-0479">Metal-binding</keyword>
<comment type="similarity">
    <text evidence="3">Belongs to the RNase Z family.</text>
</comment>
<evidence type="ECO:0000256" key="10">
    <source>
        <dbReference type="ARBA" id="ARBA00022833"/>
    </source>
</evidence>
<dbReference type="SMART" id="SM00849">
    <property type="entry name" value="Lactamase_B"/>
    <property type="match status" value="1"/>
</dbReference>
<comment type="catalytic activity">
    <reaction evidence="1">
        <text>Endonucleolytic cleavage of RNA, removing extra 3' nucleotides from tRNA precursor, generating 3' termini of tRNAs. A 3'-hydroxy group is left at the tRNA terminus and a 5'-phosphoryl group is left at the trailer molecule.</text>
        <dbReference type="EC" id="3.1.26.11"/>
    </reaction>
</comment>
<keyword evidence="10" id="KW-0862">Zinc</keyword>
<keyword evidence="6" id="KW-0540">Nuclease</keyword>
<name>A0AA38RW86_9PEZI</name>
<comment type="caution">
    <text evidence="13">The sequence shown here is derived from an EMBL/GenBank/DDBJ whole genome shotgun (WGS) entry which is preliminary data.</text>
</comment>
<dbReference type="Gene3D" id="3.60.15.10">
    <property type="entry name" value="Ribonuclease Z/Hydroxyacylglutathione hydrolase-like"/>
    <property type="match status" value="2"/>
</dbReference>
<dbReference type="Pfam" id="PF13691">
    <property type="entry name" value="Lactamase_B_4"/>
    <property type="match status" value="1"/>
</dbReference>
<feature type="domain" description="Metallo-beta-lactamase" evidence="12">
    <location>
        <begin position="546"/>
        <end position="748"/>
    </location>
</feature>
<gene>
    <name evidence="13" type="ORF">NKR23_g2921</name>
</gene>
<feature type="region of interest" description="Disordered" evidence="11">
    <location>
        <begin position="169"/>
        <end position="201"/>
    </location>
</feature>
<dbReference type="InterPro" id="IPR047151">
    <property type="entry name" value="RNZ2-like"/>
</dbReference>
<evidence type="ECO:0000313" key="13">
    <source>
        <dbReference type="EMBL" id="KAJ9151770.1"/>
    </source>
</evidence>
<dbReference type="EMBL" id="JANBVO010000005">
    <property type="protein sequence ID" value="KAJ9151770.1"/>
    <property type="molecule type" value="Genomic_DNA"/>
</dbReference>
<evidence type="ECO:0000313" key="14">
    <source>
        <dbReference type="Proteomes" id="UP001174694"/>
    </source>
</evidence>
<dbReference type="CDD" id="cd07718">
    <property type="entry name" value="RNaseZ_ELAC1_ELAC2-C-term-like_MBL-fold"/>
    <property type="match status" value="1"/>
</dbReference>
<evidence type="ECO:0000259" key="12">
    <source>
        <dbReference type="SMART" id="SM00849"/>
    </source>
</evidence>
<dbReference type="GO" id="GO:0046872">
    <property type="term" value="F:metal ion binding"/>
    <property type="evidence" value="ECO:0007669"/>
    <property type="project" value="UniProtKB-KW"/>
</dbReference>
<dbReference type="InterPro" id="IPR001279">
    <property type="entry name" value="Metallo-B-lactamas"/>
</dbReference>
<dbReference type="SUPFAM" id="SSF56281">
    <property type="entry name" value="Metallo-hydrolase/oxidoreductase"/>
    <property type="match status" value="1"/>
</dbReference>
<comment type="cofactor">
    <cofactor evidence="2">
        <name>Zn(2+)</name>
        <dbReference type="ChEBI" id="CHEBI:29105"/>
    </cofactor>
</comment>
<evidence type="ECO:0000256" key="1">
    <source>
        <dbReference type="ARBA" id="ARBA00000402"/>
    </source>
</evidence>
<evidence type="ECO:0000256" key="7">
    <source>
        <dbReference type="ARBA" id="ARBA00022723"/>
    </source>
</evidence>
<evidence type="ECO:0000256" key="3">
    <source>
        <dbReference type="ARBA" id="ARBA00007823"/>
    </source>
</evidence>
<evidence type="ECO:0000256" key="4">
    <source>
        <dbReference type="ARBA" id="ARBA00012477"/>
    </source>
</evidence>
<evidence type="ECO:0000256" key="5">
    <source>
        <dbReference type="ARBA" id="ARBA00022694"/>
    </source>
</evidence>
<dbReference type="GO" id="GO:1990180">
    <property type="term" value="P:mitochondrial tRNA 3'-end processing"/>
    <property type="evidence" value="ECO:0007669"/>
    <property type="project" value="TreeGrafter"/>
</dbReference>
<proteinExistence type="inferred from homology"/>
<evidence type="ECO:0000256" key="9">
    <source>
        <dbReference type="ARBA" id="ARBA00022801"/>
    </source>
</evidence>